<dbReference type="Gene3D" id="3.90.226.10">
    <property type="entry name" value="2-enoyl-CoA Hydratase, Chain A, domain 1"/>
    <property type="match status" value="1"/>
</dbReference>
<dbReference type="EMBL" id="LJUO01000080">
    <property type="protein sequence ID" value="KPK70804.1"/>
    <property type="molecule type" value="Genomic_DNA"/>
</dbReference>
<reference evidence="2 3" key="1">
    <citation type="journal article" date="2015" name="Microbiome">
        <title>Genomic resolution of linkages in carbon, nitrogen, and sulfur cycling among widespread estuary sediment bacteria.</title>
        <authorList>
            <person name="Baker B.J."/>
            <person name="Lazar C.S."/>
            <person name="Teske A.P."/>
            <person name="Dick G.J."/>
        </authorList>
    </citation>
    <scope>NUCLEOTIDE SEQUENCE [LARGE SCALE GENOMIC DNA]</scope>
    <source>
        <strain evidence="2">SM23_60</strain>
    </source>
</reference>
<evidence type="ECO:0000313" key="3">
    <source>
        <dbReference type="Proteomes" id="UP000051096"/>
    </source>
</evidence>
<sequence length="468" mass="53306">MMSTSHKQRSFKYAVLISLYICSLLFAKQDKIFTETQQREIITELCETIKNVYPFPEIAEQTISGIQTYYEEGKYSTYTDRSEFANHLSIDLEELSNDTHFGLSYNPEMAAEMKKQKDRAVQEESLTAYEADIEKWYNYGFKELKILDGGIGYLDLRLFFATYYAGEVAVAAMNFFTNCNAVIIDLRYNGGGWDDMVNFLLSYFAESRDEVIFNVAQYTVDSSYYAGKTFSYVPGKRLTGIPVYVLISRSTASAAEAFASNVKYINSLAVLVGETTAGAENPVSTIVIGDEFILNIPSWRSVYRQYDTGWEGIGVKPDIEVAAEKALEVAHIDALRKLSETAVAKGIKDKYQWALDGVRAIYEPVSLPQDVLHAYAGNYGTRDIHFEDGVLYYQYREGTKRRMLPVREDYFVIENYDFFRVRFTKDRGAITSLEEIFTDGSVVRNTRTRIIKDDADSRESKTDANHSK</sequence>
<feature type="domain" description="Tail specific protease" evidence="1">
    <location>
        <begin position="121"/>
        <end position="322"/>
    </location>
</feature>
<dbReference type="InterPro" id="IPR005151">
    <property type="entry name" value="Tail-specific_protease"/>
</dbReference>
<accession>A0A0S8GEN2</accession>
<dbReference type="GO" id="GO:0008236">
    <property type="term" value="F:serine-type peptidase activity"/>
    <property type="evidence" value="ECO:0007669"/>
    <property type="project" value="InterPro"/>
</dbReference>
<name>A0A0S8GEN2_UNCW3</name>
<dbReference type="Proteomes" id="UP000051096">
    <property type="component" value="Unassembled WGS sequence"/>
</dbReference>
<dbReference type="SMART" id="SM00245">
    <property type="entry name" value="TSPc"/>
    <property type="match status" value="1"/>
</dbReference>
<proteinExistence type="predicted"/>
<dbReference type="PANTHER" id="PTHR11261">
    <property type="entry name" value="INTERPHOTORECEPTOR RETINOID-BINDING PROTEIN"/>
    <property type="match status" value="1"/>
</dbReference>
<gene>
    <name evidence="2" type="ORF">AMJ87_08290</name>
</gene>
<dbReference type="SUPFAM" id="SSF52096">
    <property type="entry name" value="ClpP/crotonase"/>
    <property type="match status" value="1"/>
</dbReference>
<dbReference type="Pfam" id="PF03572">
    <property type="entry name" value="Peptidase_S41"/>
    <property type="match status" value="1"/>
</dbReference>
<dbReference type="PANTHER" id="PTHR11261:SF3">
    <property type="entry name" value="RETINOL-BINDING PROTEIN 3"/>
    <property type="match status" value="1"/>
</dbReference>
<evidence type="ECO:0000313" key="2">
    <source>
        <dbReference type="EMBL" id="KPK70804.1"/>
    </source>
</evidence>
<protein>
    <recommendedName>
        <fullName evidence="1">Tail specific protease domain-containing protein</fullName>
    </recommendedName>
</protein>
<dbReference type="Pfam" id="PF11918">
    <property type="entry name" value="Peptidase_S41_N"/>
    <property type="match status" value="1"/>
</dbReference>
<evidence type="ECO:0000259" key="1">
    <source>
        <dbReference type="SMART" id="SM00245"/>
    </source>
</evidence>
<dbReference type="GO" id="GO:0006508">
    <property type="term" value="P:proteolysis"/>
    <property type="evidence" value="ECO:0007669"/>
    <property type="project" value="InterPro"/>
</dbReference>
<dbReference type="Gene3D" id="3.30.750.44">
    <property type="match status" value="1"/>
</dbReference>
<organism evidence="2 3">
    <name type="scientific">candidate division WOR_3 bacterium SM23_60</name>
    <dbReference type="NCBI Taxonomy" id="1703780"/>
    <lineage>
        <taxon>Bacteria</taxon>
        <taxon>Bacteria division WOR-3</taxon>
    </lineage>
</organism>
<dbReference type="AlphaFoldDB" id="A0A0S8GEN2"/>
<comment type="caution">
    <text evidence="2">The sequence shown here is derived from an EMBL/GenBank/DDBJ whole genome shotgun (WGS) entry which is preliminary data.</text>
</comment>
<dbReference type="InterPro" id="IPR029045">
    <property type="entry name" value="ClpP/crotonase-like_dom_sf"/>
</dbReference>
<dbReference type="CDD" id="cd07563">
    <property type="entry name" value="Peptidase_S41_IRBP"/>
    <property type="match status" value="1"/>
</dbReference>